<accession>A0ABW1J9B3</accession>
<reference evidence="2" key="1">
    <citation type="journal article" date="2019" name="Int. J. Syst. Evol. Microbiol.">
        <title>The Global Catalogue of Microorganisms (GCM) 10K type strain sequencing project: providing services to taxonomists for standard genome sequencing and annotation.</title>
        <authorList>
            <consortium name="The Broad Institute Genomics Platform"/>
            <consortium name="The Broad Institute Genome Sequencing Center for Infectious Disease"/>
            <person name="Wu L."/>
            <person name="Ma J."/>
        </authorList>
    </citation>
    <scope>NUCLEOTIDE SEQUENCE [LARGE SCALE GENOMIC DNA]</scope>
    <source>
        <strain evidence="2">KACC 14249</strain>
    </source>
</reference>
<name>A0ABW1J9B3_9ACTN</name>
<dbReference type="EMBL" id="JBHSRD010000002">
    <property type="protein sequence ID" value="MFC6005660.1"/>
    <property type="molecule type" value="Genomic_DNA"/>
</dbReference>
<keyword evidence="2" id="KW-1185">Reference proteome</keyword>
<sequence length="95" mass="10251">MTAHDDLETAARELADLRACVASLQAHLGDTVDVQRLRDDIARIAADLNLVARTEGMRHGPAQPGEIIYISDEEYDPSFWSDADDEGLGATGRAG</sequence>
<gene>
    <name evidence="1" type="ORF">ACFQDO_00815</name>
</gene>
<evidence type="ECO:0000313" key="1">
    <source>
        <dbReference type="EMBL" id="MFC6005660.1"/>
    </source>
</evidence>
<dbReference type="Proteomes" id="UP001596189">
    <property type="component" value="Unassembled WGS sequence"/>
</dbReference>
<protein>
    <submittedName>
        <fullName evidence="1">Uncharacterized protein</fullName>
    </submittedName>
</protein>
<proteinExistence type="predicted"/>
<organism evidence="1 2">
    <name type="scientific">Angustibacter luteus</name>
    <dbReference type="NCBI Taxonomy" id="658456"/>
    <lineage>
        <taxon>Bacteria</taxon>
        <taxon>Bacillati</taxon>
        <taxon>Actinomycetota</taxon>
        <taxon>Actinomycetes</taxon>
        <taxon>Kineosporiales</taxon>
        <taxon>Kineosporiaceae</taxon>
    </lineage>
</organism>
<evidence type="ECO:0000313" key="2">
    <source>
        <dbReference type="Proteomes" id="UP001596189"/>
    </source>
</evidence>
<comment type="caution">
    <text evidence="1">The sequence shown here is derived from an EMBL/GenBank/DDBJ whole genome shotgun (WGS) entry which is preliminary data.</text>
</comment>
<dbReference type="RefSeq" id="WP_345716540.1">
    <property type="nucleotide sequence ID" value="NZ_BAABFP010000005.1"/>
</dbReference>